<evidence type="ECO:0000259" key="4">
    <source>
        <dbReference type="PROSITE" id="PS01124"/>
    </source>
</evidence>
<dbReference type="AlphaFoldDB" id="A0A8J3DKP0"/>
<dbReference type="InterPro" id="IPR018062">
    <property type="entry name" value="HTH_AraC-typ_CS"/>
</dbReference>
<organism evidence="5 6">
    <name type="scientific">Tianweitania populi</name>
    <dbReference type="NCBI Taxonomy" id="1607949"/>
    <lineage>
        <taxon>Bacteria</taxon>
        <taxon>Pseudomonadati</taxon>
        <taxon>Pseudomonadota</taxon>
        <taxon>Alphaproteobacteria</taxon>
        <taxon>Hyphomicrobiales</taxon>
        <taxon>Phyllobacteriaceae</taxon>
        <taxon>Tianweitania</taxon>
    </lineage>
</organism>
<dbReference type="SUPFAM" id="SSF46689">
    <property type="entry name" value="Homeodomain-like"/>
    <property type="match status" value="2"/>
</dbReference>
<dbReference type="Gene3D" id="1.10.10.60">
    <property type="entry name" value="Homeodomain-like"/>
    <property type="match status" value="1"/>
</dbReference>
<evidence type="ECO:0000313" key="6">
    <source>
        <dbReference type="Proteomes" id="UP000630142"/>
    </source>
</evidence>
<dbReference type="InterPro" id="IPR053142">
    <property type="entry name" value="PchR_regulatory_protein"/>
</dbReference>
<accession>A0A8J3DKP0</accession>
<keyword evidence="1" id="KW-0805">Transcription regulation</keyword>
<evidence type="ECO:0000256" key="1">
    <source>
        <dbReference type="ARBA" id="ARBA00023015"/>
    </source>
</evidence>
<evidence type="ECO:0000256" key="2">
    <source>
        <dbReference type="ARBA" id="ARBA00023125"/>
    </source>
</evidence>
<sequence>MKHTDIKPDMPAHLFVGVMDGPSTCTPDEQVYDIWPKFLTIVLLQGAQHFLIDNASFQIDAGFGDRCEPVILMLNVARYAKLRFINESNVPLRKINISAPLPWIEKLAQPGSGEPSPLRSFFSHHLAQFTFRPGKHILTVAEQIMTPPAGLDGELLSLHRHSRGLTIMSEACGALTQEAVEQAGPKLLKRRQAERIRDHVLATLDREVTIKEIAEAVGMSVSAAQRAFRDCFGTTVFGFIRDQRLARAAVALNEEGATIAQAAFIAGYSDPSHFSSAFKRAYGTPPSTRRK</sequence>
<keyword evidence="6" id="KW-1185">Reference proteome</keyword>
<dbReference type="InterPro" id="IPR018060">
    <property type="entry name" value="HTH_AraC"/>
</dbReference>
<name>A0A8J3DKP0_9HYPH</name>
<keyword evidence="2" id="KW-0238">DNA-binding</keyword>
<proteinExistence type="predicted"/>
<dbReference type="GO" id="GO:0003700">
    <property type="term" value="F:DNA-binding transcription factor activity"/>
    <property type="evidence" value="ECO:0007669"/>
    <property type="project" value="InterPro"/>
</dbReference>
<reference evidence="5" key="2">
    <citation type="submission" date="2020-09" db="EMBL/GenBank/DDBJ databases">
        <authorList>
            <person name="Sun Q."/>
            <person name="Kim S."/>
        </authorList>
    </citation>
    <scope>NUCLEOTIDE SEQUENCE</scope>
    <source>
        <strain evidence="5">KCTC 42249</strain>
    </source>
</reference>
<dbReference type="PANTHER" id="PTHR47893">
    <property type="entry name" value="REGULATORY PROTEIN PCHR"/>
    <property type="match status" value="1"/>
</dbReference>
<keyword evidence="3" id="KW-0804">Transcription</keyword>
<protein>
    <recommendedName>
        <fullName evidence="4">HTH araC/xylS-type domain-containing protein</fullName>
    </recommendedName>
</protein>
<evidence type="ECO:0000313" key="5">
    <source>
        <dbReference type="EMBL" id="GHD05088.1"/>
    </source>
</evidence>
<dbReference type="PROSITE" id="PS01124">
    <property type="entry name" value="HTH_ARAC_FAMILY_2"/>
    <property type="match status" value="1"/>
</dbReference>
<feature type="domain" description="HTH araC/xylS-type" evidence="4">
    <location>
        <begin position="194"/>
        <end position="291"/>
    </location>
</feature>
<dbReference type="Proteomes" id="UP000630142">
    <property type="component" value="Unassembled WGS sequence"/>
</dbReference>
<dbReference type="PANTHER" id="PTHR47893:SF1">
    <property type="entry name" value="REGULATORY PROTEIN PCHR"/>
    <property type="match status" value="1"/>
</dbReference>
<dbReference type="EMBL" id="BMZQ01000001">
    <property type="protein sequence ID" value="GHD05088.1"/>
    <property type="molecule type" value="Genomic_DNA"/>
</dbReference>
<comment type="caution">
    <text evidence="5">The sequence shown here is derived from an EMBL/GenBank/DDBJ whole genome shotgun (WGS) entry which is preliminary data.</text>
</comment>
<dbReference type="Pfam" id="PF12833">
    <property type="entry name" value="HTH_18"/>
    <property type="match status" value="1"/>
</dbReference>
<dbReference type="PROSITE" id="PS00041">
    <property type="entry name" value="HTH_ARAC_FAMILY_1"/>
    <property type="match status" value="1"/>
</dbReference>
<dbReference type="SMART" id="SM00342">
    <property type="entry name" value="HTH_ARAC"/>
    <property type="match status" value="1"/>
</dbReference>
<dbReference type="RefSeq" id="WP_189500787.1">
    <property type="nucleotide sequence ID" value="NZ_BMZQ01000001.1"/>
</dbReference>
<reference evidence="5" key="1">
    <citation type="journal article" date="2014" name="Int. J. Syst. Evol. Microbiol.">
        <title>Complete genome sequence of Corynebacterium casei LMG S-19264T (=DSM 44701T), isolated from a smear-ripened cheese.</title>
        <authorList>
            <consortium name="US DOE Joint Genome Institute (JGI-PGF)"/>
            <person name="Walter F."/>
            <person name="Albersmeier A."/>
            <person name="Kalinowski J."/>
            <person name="Ruckert C."/>
        </authorList>
    </citation>
    <scope>NUCLEOTIDE SEQUENCE</scope>
    <source>
        <strain evidence="5">KCTC 42249</strain>
    </source>
</reference>
<dbReference type="GO" id="GO:0043565">
    <property type="term" value="F:sequence-specific DNA binding"/>
    <property type="evidence" value="ECO:0007669"/>
    <property type="project" value="InterPro"/>
</dbReference>
<evidence type="ECO:0000256" key="3">
    <source>
        <dbReference type="ARBA" id="ARBA00023163"/>
    </source>
</evidence>
<gene>
    <name evidence="5" type="ORF">GCM10016234_00640</name>
</gene>
<dbReference type="InterPro" id="IPR009057">
    <property type="entry name" value="Homeodomain-like_sf"/>
</dbReference>